<proteinExistence type="predicted"/>
<accession>A0A814Z476</accession>
<dbReference type="EMBL" id="CAJNOH010001642">
    <property type="protein sequence ID" value="CAF1237945.1"/>
    <property type="molecule type" value="Genomic_DNA"/>
</dbReference>
<evidence type="ECO:0000313" key="4">
    <source>
        <dbReference type="Proteomes" id="UP000663854"/>
    </source>
</evidence>
<comment type="caution">
    <text evidence="2">The sequence shown here is derived from an EMBL/GenBank/DDBJ whole genome shotgun (WGS) entry which is preliminary data.</text>
</comment>
<name>A0A814Z476_9BILA</name>
<feature type="region of interest" description="Disordered" evidence="1">
    <location>
        <begin position="54"/>
        <end position="75"/>
    </location>
</feature>
<organism evidence="2 4">
    <name type="scientific">Rotaria sordida</name>
    <dbReference type="NCBI Taxonomy" id="392033"/>
    <lineage>
        <taxon>Eukaryota</taxon>
        <taxon>Metazoa</taxon>
        <taxon>Spiralia</taxon>
        <taxon>Gnathifera</taxon>
        <taxon>Rotifera</taxon>
        <taxon>Eurotatoria</taxon>
        <taxon>Bdelloidea</taxon>
        <taxon>Philodinida</taxon>
        <taxon>Philodinidae</taxon>
        <taxon>Rotaria</taxon>
    </lineage>
</organism>
<keyword evidence="5" id="KW-1185">Reference proteome</keyword>
<feature type="region of interest" description="Disordered" evidence="1">
    <location>
        <begin position="1"/>
        <end position="29"/>
    </location>
</feature>
<evidence type="ECO:0000256" key="1">
    <source>
        <dbReference type="SAM" id="MobiDB-lite"/>
    </source>
</evidence>
<gene>
    <name evidence="3" type="ORF">JXQ802_LOCUS41531</name>
    <name evidence="2" type="ORF">PYM288_LOCUS26724</name>
</gene>
<evidence type="ECO:0000313" key="2">
    <source>
        <dbReference type="EMBL" id="CAF1237945.1"/>
    </source>
</evidence>
<evidence type="ECO:0000313" key="3">
    <source>
        <dbReference type="EMBL" id="CAF1520144.1"/>
    </source>
</evidence>
<feature type="compositionally biased region" description="Low complexity" evidence="1">
    <location>
        <begin position="11"/>
        <end position="29"/>
    </location>
</feature>
<feature type="compositionally biased region" description="Low complexity" evidence="1">
    <location>
        <begin position="54"/>
        <end position="70"/>
    </location>
</feature>
<evidence type="ECO:0000313" key="5">
    <source>
        <dbReference type="Proteomes" id="UP000663870"/>
    </source>
</evidence>
<sequence length="104" mass="10751">MNSGRSHIVGTTTATATTTTTTTTTTTSTISTKPVDTVVVIGPSVLGEIVSTVAAPPSPQSSSSGTLTPSHFYSPASPSVLDLPTQLFTTNIPLDMRIVKEKPY</sequence>
<protein>
    <submittedName>
        <fullName evidence="2">Uncharacterized protein</fullName>
    </submittedName>
</protein>
<dbReference type="EMBL" id="CAJNOL010002659">
    <property type="protein sequence ID" value="CAF1520144.1"/>
    <property type="molecule type" value="Genomic_DNA"/>
</dbReference>
<dbReference type="Proteomes" id="UP000663870">
    <property type="component" value="Unassembled WGS sequence"/>
</dbReference>
<dbReference type="AlphaFoldDB" id="A0A814Z476"/>
<dbReference type="Proteomes" id="UP000663854">
    <property type="component" value="Unassembled WGS sequence"/>
</dbReference>
<reference evidence="2" key="1">
    <citation type="submission" date="2021-02" db="EMBL/GenBank/DDBJ databases">
        <authorList>
            <person name="Nowell W R."/>
        </authorList>
    </citation>
    <scope>NUCLEOTIDE SEQUENCE</scope>
</reference>